<name>A0ABQ6GS19_9GAMM</name>
<dbReference type="HAMAP" id="MF_01260">
    <property type="entry name" value="Carboxylester"/>
    <property type="match status" value="1"/>
</dbReference>
<dbReference type="InterPro" id="IPR010076">
    <property type="entry name" value="BioH"/>
</dbReference>
<evidence type="ECO:0000256" key="1">
    <source>
        <dbReference type="ARBA" id="ARBA00022487"/>
    </source>
</evidence>
<evidence type="ECO:0000256" key="5">
    <source>
        <dbReference type="HAMAP-Rule" id="MF_01260"/>
    </source>
</evidence>
<keyword evidence="3 5" id="KW-0093">Biotin biosynthesis</keyword>
<feature type="domain" description="AB hydrolase-1" evidence="6">
    <location>
        <begin position="15"/>
        <end position="243"/>
    </location>
</feature>
<keyword evidence="8" id="KW-1185">Reference proteome</keyword>
<comment type="pathway">
    <text evidence="5">Cofactor biosynthesis; biotin biosynthesis.</text>
</comment>
<comment type="subunit">
    <text evidence="5">Monomer.</text>
</comment>
<evidence type="ECO:0000313" key="8">
    <source>
        <dbReference type="Proteomes" id="UP001157186"/>
    </source>
</evidence>
<evidence type="ECO:0000256" key="3">
    <source>
        <dbReference type="ARBA" id="ARBA00022756"/>
    </source>
</evidence>
<feature type="active site" evidence="5">
    <location>
        <position position="237"/>
    </location>
</feature>
<keyword evidence="1 5" id="KW-0719">Serine esterase</keyword>
<dbReference type="SUPFAM" id="SSF53474">
    <property type="entry name" value="alpha/beta-Hydrolases"/>
    <property type="match status" value="1"/>
</dbReference>
<dbReference type="NCBIfam" id="TIGR01738">
    <property type="entry name" value="bioH"/>
    <property type="match status" value="1"/>
</dbReference>
<feature type="active site" evidence="5">
    <location>
        <position position="209"/>
    </location>
</feature>
<feature type="binding site" evidence="5">
    <location>
        <begin position="84"/>
        <end position="85"/>
    </location>
    <ligand>
        <name>substrate</name>
    </ligand>
</feature>
<dbReference type="EMBL" id="BSST01000001">
    <property type="protein sequence ID" value="GLX78718.1"/>
    <property type="molecule type" value="Genomic_DNA"/>
</dbReference>
<comment type="subcellular location">
    <subcellularLocation>
        <location evidence="5">Cytoplasm</location>
    </subcellularLocation>
</comment>
<dbReference type="InterPro" id="IPR000073">
    <property type="entry name" value="AB_hydrolase_1"/>
</dbReference>
<evidence type="ECO:0000313" key="7">
    <source>
        <dbReference type="EMBL" id="GLX78718.1"/>
    </source>
</evidence>
<proteinExistence type="inferred from homology"/>
<comment type="similarity">
    <text evidence="5">Belongs to the AB hydrolase superfamily. Carboxylesterase BioH family.</text>
</comment>
<feature type="binding site" evidence="5">
    <location>
        <position position="22"/>
    </location>
    <ligand>
        <name>substrate</name>
    </ligand>
</feature>
<dbReference type="EC" id="3.1.1.85" evidence="5"/>
<dbReference type="Proteomes" id="UP001157186">
    <property type="component" value="Unassembled WGS sequence"/>
</dbReference>
<comment type="caution">
    <text evidence="7">The sequence shown here is derived from an EMBL/GenBank/DDBJ whole genome shotgun (WGS) entry which is preliminary data.</text>
</comment>
<dbReference type="InterPro" id="IPR050266">
    <property type="entry name" value="AB_hydrolase_sf"/>
</dbReference>
<organism evidence="7 8">
    <name type="scientific">Thalassotalea insulae</name>
    <dbReference type="NCBI Taxonomy" id="2056778"/>
    <lineage>
        <taxon>Bacteria</taxon>
        <taxon>Pseudomonadati</taxon>
        <taxon>Pseudomonadota</taxon>
        <taxon>Gammaproteobacteria</taxon>
        <taxon>Alteromonadales</taxon>
        <taxon>Colwelliaceae</taxon>
        <taxon>Thalassotalea</taxon>
    </lineage>
</organism>
<keyword evidence="4 5" id="KW-0378">Hydrolase</keyword>
<dbReference type="PANTHER" id="PTHR43798:SF31">
    <property type="entry name" value="AB HYDROLASE SUPERFAMILY PROTEIN YCLE"/>
    <property type="match status" value="1"/>
</dbReference>
<protein>
    <recommendedName>
        <fullName evidence="5">Pimeloyl-[acyl-carrier protein] methyl ester esterase</fullName>
        <ecNumber evidence="5">3.1.1.85</ecNumber>
    </recommendedName>
    <alternativeName>
        <fullName evidence="5">Biotin synthesis protein BioH</fullName>
    </alternativeName>
    <alternativeName>
        <fullName evidence="5">Carboxylesterase BioH</fullName>
    </alternativeName>
</protein>
<evidence type="ECO:0000259" key="6">
    <source>
        <dbReference type="Pfam" id="PF00561"/>
    </source>
</evidence>
<dbReference type="Gene3D" id="3.40.50.1820">
    <property type="entry name" value="alpha/beta hydrolase"/>
    <property type="match status" value="1"/>
</dbReference>
<dbReference type="InterPro" id="IPR029058">
    <property type="entry name" value="AB_hydrolase_fold"/>
</dbReference>
<dbReference type="Pfam" id="PF00561">
    <property type="entry name" value="Abhydrolase_1"/>
    <property type="match status" value="1"/>
</dbReference>
<dbReference type="PANTHER" id="PTHR43798">
    <property type="entry name" value="MONOACYLGLYCEROL LIPASE"/>
    <property type="match status" value="1"/>
</dbReference>
<feature type="binding site" evidence="5">
    <location>
        <position position="237"/>
    </location>
    <ligand>
        <name>substrate</name>
    </ligand>
</feature>
<accession>A0ABQ6GS19</accession>
<gene>
    <name evidence="7" type="primary">bioH_2</name>
    <name evidence="5" type="synonym">bioH</name>
    <name evidence="7" type="ORF">tinsulaeT_20580</name>
</gene>
<comment type="function">
    <text evidence="5">The physiological role of BioH is to remove the methyl group introduced by BioC when the pimeloyl moiety is complete. It allows to synthesize pimeloyl-ACP via the fatty acid synthetic pathway through the hydrolysis of the ester bonds of pimeloyl-ACP esters.</text>
</comment>
<sequence>MAEMLKIASIGAGTPIVLIHGWGLNSGVWQPMVEQLQHQFKMITIDIPGYGENLDIELSPYTIEHIAQHMVETVAEPAIYLGWSLGGLVASQIAFQFPEMVKGLVTVASTPYFVKQQNWPGIEANVLQLFHRQLNQDIKKTIDNFLKIQAMGSPHVRQDIKLIRDLVMQYPMPSAYTLDLSLSFLEQVDQRQILAEISVPLLRIYGKLDGLVPKAVIPLVDKLVPNSEKVIIERASHAPFISELKVFTESITQWINECC</sequence>
<evidence type="ECO:0000256" key="2">
    <source>
        <dbReference type="ARBA" id="ARBA00022490"/>
    </source>
</evidence>
<feature type="binding site" evidence="5">
    <location>
        <begin position="145"/>
        <end position="149"/>
    </location>
    <ligand>
        <name>substrate</name>
    </ligand>
</feature>
<feature type="active site" description="Nucleophile" evidence="5">
    <location>
        <position position="84"/>
    </location>
</feature>
<reference evidence="7 8" key="1">
    <citation type="submission" date="2023-03" db="EMBL/GenBank/DDBJ databases">
        <title>Draft genome sequence of Thalassotalea insulae KCTC 62186T.</title>
        <authorList>
            <person name="Sawabe T."/>
        </authorList>
    </citation>
    <scope>NUCLEOTIDE SEQUENCE [LARGE SCALE GENOMIC DNA]</scope>
    <source>
        <strain evidence="7 8">KCTC 62186</strain>
    </source>
</reference>
<evidence type="ECO:0000256" key="4">
    <source>
        <dbReference type="ARBA" id="ARBA00022801"/>
    </source>
</evidence>
<dbReference type="PRINTS" id="PR00111">
    <property type="entry name" value="ABHYDROLASE"/>
</dbReference>
<dbReference type="RefSeq" id="WP_284244589.1">
    <property type="nucleotide sequence ID" value="NZ_BSST01000001.1"/>
</dbReference>
<comment type="catalytic activity">
    <reaction evidence="5">
        <text>6-carboxyhexanoyl-[ACP] methyl ester + H2O = 6-carboxyhexanoyl-[ACP] + methanol + H(+)</text>
        <dbReference type="Rhea" id="RHEA:42700"/>
        <dbReference type="Rhea" id="RHEA-COMP:9955"/>
        <dbReference type="Rhea" id="RHEA-COMP:10186"/>
        <dbReference type="ChEBI" id="CHEBI:15377"/>
        <dbReference type="ChEBI" id="CHEBI:15378"/>
        <dbReference type="ChEBI" id="CHEBI:17790"/>
        <dbReference type="ChEBI" id="CHEBI:78846"/>
        <dbReference type="ChEBI" id="CHEBI:82735"/>
        <dbReference type="EC" id="3.1.1.85"/>
    </reaction>
</comment>
<keyword evidence="2 5" id="KW-0963">Cytoplasm</keyword>